<keyword evidence="14" id="KW-1185">Reference proteome</keyword>
<keyword evidence="10" id="KW-0031">Aminopeptidase</keyword>
<dbReference type="InterPro" id="IPR014782">
    <property type="entry name" value="Peptidase_M1_dom"/>
</dbReference>
<feature type="non-terminal residue" evidence="13">
    <location>
        <position position="838"/>
    </location>
</feature>
<evidence type="ECO:0000256" key="9">
    <source>
        <dbReference type="PIRSR" id="PIRSR634016-4"/>
    </source>
</evidence>
<evidence type="ECO:0000256" key="2">
    <source>
        <dbReference type="ARBA" id="ARBA00022670"/>
    </source>
</evidence>
<feature type="site" description="Transition state stabilizer" evidence="9">
    <location>
        <position position="431"/>
    </location>
</feature>
<dbReference type="GO" id="GO:0042277">
    <property type="term" value="F:peptide binding"/>
    <property type="evidence" value="ECO:0007669"/>
    <property type="project" value="TreeGrafter"/>
</dbReference>
<dbReference type="GO" id="GO:0008270">
    <property type="term" value="F:zinc ion binding"/>
    <property type="evidence" value="ECO:0007669"/>
    <property type="project" value="UniProtKB-UniRule"/>
</dbReference>
<dbReference type="InterPro" id="IPR034016">
    <property type="entry name" value="M1_APN-typ"/>
</dbReference>
<dbReference type="EMBL" id="FN653994">
    <property type="protein sequence ID" value="CBY16239.1"/>
    <property type="molecule type" value="Genomic_DNA"/>
</dbReference>
<gene>
    <name evidence="13" type="ORF">GSOID_T00016583001</name>
</gene>
<evidence type="ECO:0000256" key="5">
    <source>
        <dbReference type="ARBA" id="ARBA00022833"/>
    </source>
</evidence>
<evidence type="ECO:0000256" key="8">
    <source>
        <dbReference type="PIRSR" id="PIRSR634016-3"/>
    </source>
</evidence>
<dbReference type="EC" id="3.4.11.-" evidence="10"/>
<protein>
    <recommendedName>
        <fullName evidence="10">Aminopeptidase</fullName>
        <ecNumber evidence="10">3.4.11.-</ecNumber>
    </recommendedName>
</protein>
<dbReference type="GO" id="GO:0005737">
    <property type="term" value="C:cytoplasm"/>
    <property type="evidence" value="ECO:0007669"/>
    <property type="project" value="TreeGrafter"/>
</dbReference>
<keyword evidence="4 10" id="KW-0378">Hydrolase</keyword>
<dbReference type="PANTHER" id="PTHR11533">
    <property type="entry name" value="PROTEASE M1 ZINC METALLOPROTEASE"/>
    <property type="match status" value="1"/>
</dbReference>
<dbReference type="Gene3D" id="1.25.50.20">
    <property type="match status" value="1"/>
</dbReference>
<keyword evidence="5 8" id="KW-0862">Zinc</keyword>
<evidence type="ECO:0000256" key="10">
    <source>
        <dbReference type="RuleBase" id="RU364040"/>
    </source>
</evidence>
<dbReference type="PANTHER" id="PTHR11533:SF21">
    <property type="entry name" value="AMINOPEPTIDASE"/>
    <property type="match status" value="1"/>
</dbReference>
<evidence type="ECO:0000256" key="7">
    <source>
        <dbReference type="PIRSR" id="PIRSR634016-1"/>
    </source>
</evidence>
<dbReference type="InterPro" id="IPR045357">
    <property type="entry name" value="Aminopeptidase_N-like_N"/>
</dbReference>
<evidence type="ECO:0000256" key="1">
    <source>
        <dbReference type="ARBA" id="ARBA00010136"/>
    </source>
</evidence>
<dbReference type="GO" id="GO:0016020">
    <property type="term" value="C:membrane"/>
    <property type="evidence" value="ECO:0007669"/>
    <property type="project" value="TreeGrafter"/>
</dbReference>
<evidence type="ECO:0000256" key="4">
    <source>
        <dbReference type="ARBA" id="ARBA00022801"/>
    </source>
</evidence>
<dbReference type="InterPro" id="IPR001930">
    <property type="entry name" value="Peptidase_M1"/>
</dbReference>
<feature type="binding site" evidence="8">
    <location>
        <position position="338"/>
    </location>
    <ligand>
        <name>Zn(2+)</name>
        <dbReference type="ChEBI" id="CHEBI:29105"/>
        <note>catalytic</note>
    </ligand>
</feature>
<dbReference type="InterPro" id="IPR042097">
    <property type="entry name" value="Aminopeptidase_N-like_N_sf"/>
</dbReference>
<evidence type="ECO:0000313" key="14">
    <source>
        <dbReference type="Proteomes" id="UP000001307"/>
    </source>
</evidence>
<feature type="domain" description="Aminopeptidase N-like N-terminal" evidence="12">
    <location>
        <begin position="36"/>
        <end position="223"/>
    </location>
</feature>
<proteinExistence type="inferred from homology"/>
<dbReference type="GO" id="GO:0005615">
    <property type="term" value="C:extracellular space"/>
    <property type="evidence" value="ECO:0007669"/>
    <property type="project" value="TreeGrafter"/>
</dbReference>
<evidence type="ECO:0000256" key="6">
    <source>
        <dbReference type="ARBA" id="ARBA00023049"/>
    </source>
</evidence>
<dbReference type="PRINTS" id="PR00756">
    <property type="entry name" value="ALADIPTASE"/>
</dbReference>
<evidence type="ECO:0000256" key="3">
    <source>
        <dbReference type="ARBA" id="ARBA00022723"/>
    </source>
</evidence>
<accession>E4Y315</accession>
<dbReference type="SUPFAM" id="SSF55486">
    <property type="entry name" value="Metalloproteases ('zincins'), catalytic domain"/>
    <property type="match status" value="1"/>
</dbReference>
<dbReference type="Gene3D" id="1.10.390.10">
    <property type="entry name" value="Neutral Protease Domain 2"/>
    <property type="match status" value="1"/>
</dbReference>
<organism evidence="13">
    <name type="scientific">Oikopleura dioica</name>
    <name type="common">Tunicate</name>
    <dbReference type="NCBI Taxonomy" id="34765"/>
    <lineage>
        <taxon>Eukaryota</taxon>
        <taxon>Metazoa</taxon>
        <taxon>Chordata</taxon>
        <taxon>Tunicata</taxon>
        <taxon>Appendicularia</taxon>
        <taxon>Copelata</taxon>
        <taxon>Oikopleuridae</taxon>
        <taxon>Oikopleura</taxon>
    </lineage>
</organism>
<dbReference type="GO" id="GO:0070006">
    <property type="term" value="F:metalloaminopeptidase activity"/>
    <property type="evidence" value="ECO:0007669"/>
    <property type="project" value="TreeGrafter"/>
</dbReference>
<dbReference type="Proteomes" id="UP000001307">
    <property type="component" value="Unassembled WGS sequence"/>
</dbReference>
<dbReference type="CDD" id="cd09601">
    <property type="entry name" value="M1_APN-Q_like"/>
    <property type="match status" value="1"/>
</dbReference>
<dbReference type="Pfam" id="PF01433">
    <property type="entry name" value="Peptidase_M1"/>
    <property type="match status" value="1"/>
</dbReference>
<dbReference type="Gene3D" id="2.60.40.1730">
    <property type="entry name" value="tricorn interacting facor f3 domain"/>
    <property type="match status" value="1"/>
</dbReference>
<dbReference type="OrthoDB" id="510539at2759"/>
<dbReference type="InParanoid" id="E4Y315"/>
<dbReference type="AlphaFoldDB" id="E4Y315"/>
<comment type="cofactor">
    <cofactor evidence="8 10">
        <name>Zn(2+)</name>
        <dbReference type="ChEBI" id="CHEBI:29105"/>
    </cofactor>
    <text evidence="8 10">Binds 1 zinc ion per subunit.</text>
</comment>
<dbReference type="GO" id="GO:0006508">
    <property type="term" value="P:proteolysis"/>
    <property type="evidence" value="ECO:0007669"/>
    <property type="project" value="UniProtKB-KW"/>
</dbReference>
<evidence type="ECO:0000259" key="12">
    <source>
        <dbReference type="Pfam" id="PF17900"/>
    </source>
</evidence>
<feature type="domain" description="Peptidase M1 membrane alanine aminopeptidase" evidence="11">
    <location>
        <begin position="261"/>
        <end position="481"/>
    </location>
</feature>
<dbReference type="InterPro" id="IPR027268">
    <property type="entry name" value="Peptidase_M4/M1_CTD_sf"/>
</dbReference>
<feature type="binding site" evidence="8">
    <location>
        <position position="361"/>
    </location>
    <ligand>
        <name>Zn(2+)</name>
        <dbReference type="ChEBI" id="CHEBI:29105"/>
        <note>catalytic</note>
    </ligand>
</feature>
<feature type="active site" description="Proton acceptor" evidence="7">
    <location>
        <position position="339"/>
    </location>
</feature>
<dbReference type="GO" id="GO:0043171">
    <property type="term" value="P:peptide catabolic process"/>
    <property type="evidence" value="ECO:0007669"/>
    <property type="project" value="TreeGrafter"/>
</dbReference>
<evidence type="ECO:0000259" key="11">
    <source>
        <dbReference type="Pfam" id="PF01433"/>
    </source>
</evidence>
<keyword evidence="6 10" id="KW-0482">Metalloprotease</keyword>
<sequence length="838" mass="95575">MLLQLLLLGTALASWQDVLQSSRLPRASDGSIGVIPRNYEVELSFGDLNSENFEYSGVVDIDFEWNLNEFGYIALNVDTFTYGAVTLDGQAVEYFQEGGFLFIVVPDEWQKEEIENNVRIEFTGNMDYVSGSWNEGFFIDYYLGPDGELNNILVTQFESCGGRKAFPMFDEPEYKATFNLEVTLNGNEGYYALWNTDVSEVNQRSNSSVTYVFDRSPKMSSYLFSLSLVNYVYVEGIAPKTGTRMRVYSPKWVENIEFSSFALQAGMSILDGLSDFFGYNYSDSFENAPKLDQIGFPNSGLGAMENWGLVTYDYAWLYTNQDKMTEFWTSDVAATVAHELVHQWTGNLITAEWWDELWINEGFAEWGGAFGLQYVDSSVAWENYLFQYDSDWAYWVDQTRNSRPVVNKQNNDGFVVDTCEAIDAQFDGIAYSKGSMLIRMIIDVIGLDAFQAKFELSGMQKYLNENKFKNPTTEIWFSYISEFVDPTVLPEGKTFYETFKAYFYQMGLPLVTFKDSHEAYAERFLWQDEEVNLPESSLGYNWNIPVKMLNFESCSTEIRWLTEEAMSAGDTLNFGKSHIGRDFWPFPDSRSYTRTSYGSLSNFNALITSLITQTSCLKTIENVQLLAAGMIMDQFYLATALGHREHFHTNYGHIMEVTRLMAIPEISHRPQDWIVWAHAESALGHTVVDGKYTVRSAAKLVQFSSNRELFENYLQSLASTNRYMSNELTESDEKKMAALYTSWACNYGASWCLSQASGLALEVVNGNGDWRDLDVHIRLTAKHFAVRAGVEQVIDLLVDQIFNENSTDLQIIRKRVDRILKVLNLSNPGGVSFEVEKC</sequence>
<feature type="binding site" evidence="8">
    <location>
        <position position="342"/>
    </location>
    <ligand>
        <name>Zn(2+)</name>
        <dbReference type="ChEBI" id="CHEBI:29105"/>
        <note>catalytic</note>
    </ligand>
</feature>
<comment type="similarity">
    <text evidence="1 10">Belongs to the peptidase M1 family.</text>
</comment>
<reference evidence="13" key="1">
    <citation type="journal article" date="2010" name="Science">
        <title>Plasticity of animal genome architecture unmasked by rapid evolution of a pelagic tunicate.</title>
        <authorList>
            <person name="Denoeud F."/>
            <person name="Henriet S."/>
            <person name="Mungpakdee S."/>
            <person name="Aury J.M."/>
            <person name="Da Silva C."/>
            <person name="Brinkmann H."/>
            <person name="Mikhaleva J."/>
            <person name="Olsen L.C."/>
            <person name="Jubin C."/>
            <person name="Canestro C."/>
            <person name="Bouquet J.M."/>
            <person name="Danks G."/>
            <person name="Poulain J."/>
            <person name="Campsteijn C."/>
            <person name="Adamski M."/>
            <person name="Cross I."/>
            <person name="Yadetie F."/>
            <person name="Muffato M."/>
            <person name="Louis A."/>
            <person name="Butcher S."/>
            <person name="Tsagkogeorga G."/>
            <person name="Konrad A."/>
            <person name="Singh S."/>
            <person name="Jensen M.F."/>
            <person name="Cong E.H."/>
            <person name="Eikeseth-Otteraa H."/>
            <person name="Noel B."/>
            <person name="Anthouard V."/>
            <person name="Porcel B.M."/>
            <person name="Kachouri-Lafond R."/>
            <person name="Nishino A."/>
            <person name="Ugolini M."/>
            <person name="Chourrout P."/>
            <person name="Nishida H."/>
            <person name="Aasland R."/>
            <person name="Huzurbazar S."/>
            <person name="Westhof E."/>
            <person name="Delsuc F."/>
            <person name="Lehrach H."/>
            <person name="Reinhardt R."/>
            <person name="Weissenbach J."/>
            <person name="Roy S.W."/>
            <person name="Artiguenave F."/>
            <person name="Postlethwait J.H."/>
            <person name="Manak J.R."/>
            <person name="Thompson E.M."/>
            <person name="Jaillon O."/>
            <person name="Du Pasquier L."/>
            <person name="Boudinot P."/>
            <person name="Liberles D.A."/>
            <person name="Volff J.N."/>
            <person name="Philippe H."/>
            <person name="Lenhard B."/>
            <person name="Roest Crollius H."/>
            <person name="Wincker P."/>
            <person name="Chourrout D."/>
        </authorList>
    </citation>
    <scope>NUCLEOTIDE SEQUENCE [LARGE SCALE GENOMIC DNA]</scope>
</reference>
<name>E4Y315_OIKDI</name>
<dbReference type="InterPro" id="IPR050344">
    <property type="entry name" value="Peptidase_M1_aminopeptidases"/>
</dbReference>
<dbReference type="Pfam" id="PF17900">
    <property type="entry name" value="Peptidase_M1_N"/>
    <property type="match status" value="1"/>
</dbReference>
<dbReference type="SUPFAM" id="SSF63737">
    <property type="entry name" value="Leukotriene A4 hydrolase N-terminal domain"/>
    <property type="match status" value="1"/>
</dbReference>
<keyword evidence="2 10" id="KW-0645">Protease</keyword>
<evidence type="ECO:0000313" key="13">
    <source>
        <dbReference type="EMBL" id="CBY16239.1"/>
    </source>
</evidence>
<keyword evidence="3 8" id="KW-0479">Metal-binding</keyword>